<dbReference type="Gene3D" id="3.30.565.10">
    <property type="entry name" value="Histidine kinase-like ATPase, C-terminal domain"/>
    <property type="match status" value="1"/>
</dbReference>
<reference evidence="3 4" key="1">
    <citation type="submission" date="2018-06" db="EMBL/GenBank/DDBJ databases">
        <authorList>
            <person name="Liu Z.-W."/>
        </authorList>
    </citation>
    <scope>NUCLEOTIDE SEQUENCE [LARGE SCALE GENOMIC DNA]</scope>
    <source>
        <strain evidence="3 4">2b14</strain>
    </source>
</reference>
<dbReference type="RefSeq" id="WP_112306368.1">
    <property type="nucleotide sequence ID" value="NZ_QMDV01000004.1"/>
</dbReference>
<organism evidence="3 4">
    <name type="scientific">Pontibacter arcticus</name>
    <dbReference type="NCBI Taxonomy" id="2080288"/>
    <lineage>
        <taxon>Bacteria</taxon>
        <taxon>Pseudomonadati</taxon>
        <taxon>Bacteroidota</taxon>
        <taxon>Cytophagia</taxon>
        <taxon>Cytophagales</taxon>
        <taxon>Hymenobacteraceae</taxon>
        <taxon>Pontibacter</taxon>
    </lineage>
</organism>
<sequence>MDVKHQRFLLTDRSFANIVKRDITRMAESYGFSPTEVGRINIVVSEMASNLLKHSPTGGELLVKFTPDNAIEILCLDNGPGMKDPQRMLADGTSTTGTAGEGLGAIMRQSHTFDMYTFVGGGTVILSRIYKGQTEVPKRKSPFEVATVAIPKPNEQFCGDGFGIAEKGKQCYFIVLDGLGHGAAANEASNEAAAAFLVNHTLNPADNLRQIHNTIRKTRGAVGTIVHINLAQNMLSYCGIGNIAGRLFNIEGPGIQNTASKNIIAYNGILGHNIPSTLNTQTHEWNNYKLLILHSDGIKTRWDLSKYPNLHRHDCSIIAAIVYRDFRRDTDDSLVVVARTKS</sequence>
<dbReference type="PANTHER" id="PTHR35801">
    <property type="entry name" value="PHOSPHOSERINE PHOSPHATASE RSBX"/>
    <property type="match status" value="1"/>
</dbReference>
<dbReference type="InterPro" id="IPR001932">
    <property type="entry name" value="PPM-type_phosphatase-like_dom"/>
</dbReference>
<evidence type="ECO:0000259" key="2">
    <source>
        <dbReference type="Pfam" id="PF13581"/>
    </source>
</evidence>
<dbReference type="EMBL" id="QMDV01000004">
    <property type="protein sequence ID" value="RAU81688.1"/>
    <property type="molecule type" value="Genomic_DNA"/>
</dbReference>
<reference evidence="3 4" key="2">
    <citation type="submission" date="2018-07" db="EMBL/GenBank/DDBJ databases">
        <title>Pontibacter sp. 2b14 genomic sequence and assembly.</title>
        <authorList>
            <person name="Du Z.-J."/>
        </authorList>
    </citation>
    <scope>NUCLEOTIDE SEQUENCE [LARGE SCALE GENOMIC DNA]</scope>
    <source>
        <strain evidence="3 4">2b14</strain>
    </source>
</reference>
<dbReference type="Gene3D" id="3.60.40.10">
    <property type="entry name" value="PPM-type phosphatase domain"/>
    <property type="match status" value="1"/>
</dbReference>
<dbReference type="InterPro" id="IPR003594">
    <property type="entry name" value="HATPase_dom"/>
</dbReference>
<gene>
    <name evidence="3" type="ORF">DP923_13330</name>
</gene>
<evidence type="ECO:0000259" key="1">
    <source>
        <dbReference type="Pfam" id="PF07228"/>
    </source>
</evidence>
<dbReference type="SUPFAM" id="SSF81606">
    <property type="entry name" value="PP2C-like"/>
    <property type="match status" value="1"/>
</dbReference>
<dbReference type="AlphaFoldDB" id="A0A364RBI9"/>
<dbReference type="Pfam" id="PF13581">
    <property type="entry name" value="HATPase_c_2"/>
    <property type="match status" value="1"/>
</dbReference>
<feature type="domain" description="PPM-type phosphatase" evidence="1">
    <location>
        <begin position="169"/>
        <end position="298"/>
    </location>
</feature>
<name>A0A364RBI9_9BACT</name>
<protein>
    <submittedName>
        <fullName evidence="3">Stage II sporulation protein E</fullName>
    </submittedName>
</protein>
<dbReference type="SUPFAM" id="SSF55874">
    <property type="entry name" value="ATPase domain of HSP90 chaperone/DNA topoisomerase II/histidine kinase"/>
    <property type="match status" value="1"/>
</dbReference>
<evidence type="ECO:0000313" key="3">
    <source>
        <dbReference type="EMBL" id="RAU81688.1"/>
    </source>
</evidence>
<accession>A0A364RBI9</accession>
<dbReference type="InterPro" id="IPR039248">
    <property type="entry name" value="Ptase_RsbX"/>
</dbReference>
<dbReference type="Pfam" id="PF07228">
    <property type="entry name" value="SpoIIE"/>
    <property type="match status" value="1"/>
</dbReference>
<dbReference type="InterPro" id="IPR036457">
    <property type="entry name" value="PPM-type-like_dom_sf"/>
</dbReference>
<dbReference type="OrthoDB" id="479131at2"/>
<dbReference type="PANTHER" id="PTHR35801:SF1">
    <property type="entry name" value="PHOSPHOSERINE PHOSPHATASE RSBX"/>
    <property type="match status" value="1"/>
</dbReference>
<dbReference type="InterPro" id="IPR036890">
    <property type="entry name" value="HATPase_C_sf"/>
</dbReference>
<evidence type="ECO:0000313" key="4">
    <source>
        <dbReference type="Proteomes" id="UP000251692"/>
    </source>
</evidence>
<feature type="domain" description="Histidine kinase/HSP90-like ATPase" evidence="2">
    <location>
        <begin position="19"/>
        <end position="124"/>
    </location>
</feature>
<comment type="caution">
    <text evidence="3">The sequence shown here is derived from an EMBL/GenBank/DDBJ whole genome shotgun (WGS) entry which is preliminary data.</text>
</comment>
<dbReference type="Proteomes" id="UP000251692">
    <property type="component" value="Unassembled WGS sequence"/>
</dbReference>
<proteinExistence type="predicted"/>
<keyword evidence="4" id="KW-1185">Reference proteome</keyword>